<name>A0A426DC46_9FIRM</name>
<dbReference type="Pfam" id="PF04230">
    <property type="entry name" value="PS_pyruv_trans"/>
    <property type="match status" value="1"/>
</dbReference>
<sequence>MDDMKNRMDVVVGIITFHCSDNYGAMLQAFALKSFLCRSGRKAEIILYEPPFLTGRHWWIPYIPDSSFLKCLRNARWGWECHLRMRKDFFRLRYNMKKFRKSYLNPNSQRKSFFACQLRKLSYQYYIVGSDQIWNPEITFGLKSVYFGDFKNKLKKKVISYGASLGGDSLDEKYNEKISKLLCNLDAISVREETAIPYIKKFYMRSVIAVLDPVFLLKKEEWENIEKLPKREEYILVYATEFNEKLVDYAKKLSDIKGIQVIELRTCIGKTSDEFMIEYTAGPSEFLGYIHKAAYVVTNSFHGVAFSIIYQKKFIAFPHSSRNTRICNLLRKYGLENLQQNNPDQKMIDSLIDWDDIKKRTEEHVKISAEYLWQEIILDSCKKK</sequence>
<evidence type="ECO:0000313" key="3">
    <source>
        <dbReference type="Proteomes" id="UP000274920"/>
    </source>
</evidence>
<comment type="caution">
    <text evidence="2">The sequence shown here is derived from an EMBL/GenBank/DDBJ whole genome shotgun (WGS) entry which is preliminary data.</text>
</comment>
<dbReference type="EMBL" id="RHJS01000002">
    <property type="protein sequence ID" value="RRK30268.1"/>
    <property type="molecule type" value="Genomic_DNA"/>
</dbReference>
<proteinExistence type="predicted"/>
<evidence type="ECO:0000259" key="1">
    <source>
        <dbReference type="Pfam" id="PF04230"/>
    </source>
</evidence>
<keyword evidence="2" id="KW-0808">Transferase</keyword>
<organism evidence="2 3">
    <name type="scientific">Schaedlerella arabinosiphila</name>
    <dbReference type="NCBI Taxonomy" id="2044587"/>
    <lineage>
        <taxon>Bacteria</taxon>
        <taxon>Bacillati</taxon>
        <taxon>Bacillota</taxon>
        <taxon>Clostridia</taxon>
        <taxon>Lachnospirales</taxon>
        <taxon>Lachnospiraceae</taxon>
        <taxon>Schaedlerella</taxon>
    </lineage>
</organism>
<evidence type="ECO:0000313" key="2">
    <source>
        <dbReference type="EMBL" id="RRK30268.1"/>
    </source>
</evidence>
<dbReference type="AlphaFoldDB" id="A0A426DC46"/>
<dbReference type="GO" id="GO:0016740">
    <property type="term" value="F:transferase activity"/>
    <property type="evidence" value="ECO:0007669"/>
    <property type="project" value="UniProtKB-KW"/>
</dbReference>
<keyword evidence="3" id="KW-1185">Reference proteome</keyword>
<protein>
    <submittedName>
        <fullName evidence="2">Polysaccharide pyruvyl transferase family protein</fullName>
    </submittedName>
</protein>
<reference evidence="2" key="1">
    <citation type="submission" date="2018-10" db="EMBL/GenBank/DDBJ databases">
        <title>Schaedlerella arabinophila gen. nov. sp. nov., isolated from the mouse intestinal tract and comparative analysis with the genome of the closely related altered Schaedler flora strain ASF502.</title>
        <authorList>
            <person name="Miyake S."/>
            <person name="Soh M."/>
            <person name="Seedorf H."/>
        </authorList>
    </citation>
    <scope>NUCLEOTIDE SEQUENCE [LARGE SCALE GENOMIC DNA]</scope>
    <source>
        <strain evidence="2">DSM 106076</strain>
    </source>
</reference>
<gene>
    <name evidence="2" type="ORF">EBB54_01895</name>
</gene>
<dbReference type="InterPro" id="IPR007345">
    <property type="entry name" value="Polysacch_pyruvyl_Trfase"/>
</dbReference>
<accession>A0A426DC46</accession>
<feature type="domain" description="Polysaccharide pyruvyl transferase" evidence="1">
    <location>
        <begin position="22"/>
        <end position="321"/>
    </location>
</feature>
<dbReference type="Proteomes" id="UP000274920">
    <property type="component" value="Unassembled WGS sequence"/>
</dbReference>